<dbReference type="PANTHER" id="PTHR38764:SF1">
    <property type="entry name" value="ACYL CARRIER PROTEIN PHOSPHODIESTERASE"/>
    <property type="match status" value="1"/>
</dbReference>
<proteinExistence type="predicted"/>
<keyword evidence="4" id="KW-0275">Fatty acid biosynthesis</keyword>
<dbReference type="Pfam" id="PF04336">
    <property type="entry name" value="ACP_PD"/>
    <property type="match status" value="1"/>
</dbReference>
<name>A0A1G8QDZ4_9GAMM</name>
<dbReference type="PANTHER" id="PTHR38764">
    <property type="entry name" value="ACYL CARRIER PROTEIN PHOSPHODIESTERASE"/>
    <property type="match status" value="1"/>
</dbReference>
<accession>A0A1G8QDZ4</accession>
<evidence type="ECO:0000256" key="3">
    <source>
        <dbReference type="ARBA" id="ARBA00023098"/>
    </source>
</evidence>
<dbReference type="InterPro" id="IPR007431">
    <property type="entry name" value="ACP_PD"/>
</dbReference>
<keyword evidence="2" id="KW-0378">Hydrolase</keyword>
<sequence length="195" mass="22272">MNFLAHLHLADLTQTSLAGALAGDFVKGRFDDQPEALKQGIWLHRQVDSHIDGHPLLLQLKSRFPGHYRRTSGILLDMAFDHHLARHWDQYHPLPLPQFCQHTYRILLSDPQLPPQCRPLATHMSQGDWLGNYAHHSGLTRAINGIAQRLSRPQMLLGGEQALAQLEPEILSTFSRLYPQIIDFAHDAARRYPQF</sequence>
<dbReference type="EMBL" id="FNEM01000004">
    <property type="protein sequence ID" value="SDJ02927.1"/>
    <property type="molecule type" value="Genomic_DNA"/>
</dbReference>
<keyword evidence="1" id="KW-0444">Lipid biosynthesis</keyword>
<dbReference type="Proteomes" id="UP000199527">
    <property type="component" value="Unassembled WGS sequence"/>
</dbReference>
<dbReference type="OrthoDB" id="8442777at2"/>
<evidence type="ECO:0000256" key="4">
    <source>
        <dbReference type="ARBA" id="ARBA00023160"/>
    </source>
</evidence>
<keyword evidence="6" id="KW-1185">Reference proteome</keyword>
<keyword evidence="3" id="KW-0443">Lipid metabolism</keyword>
<dbReference type="GO" id="GO:0008770">
    <property type="term" value="F:[acyl-carrier-protein] phosphodiesterase activity"/>
    <property type="evidence" value="ECO:0007669"/>
    <property type="project" value="InterPro"/>
</dbReference>
<dbReference type="GO" id="GO:0006633">
    <property type="term" value="P:fatty acid biosynthetic process"/>
    <property type="evidence" value="ECO:0007669"/>
    <property type="project" value="UniProtKB-KW"/>
</dbReference>
<organism evidence="5 6">
    <name type="scientific">Ferrimonas sediminum</name>
    <dbReference type="NCBI Taxonomy" id="718193"/>
    <lineage>
        <taxon>Bacteria</taxon>
        <taxon>Pseudomonadati</taxon>
        <taxon>Pseudomonadota</taxon>
        <taxon>Gammaproteobacteria</taxon>
        <taxon>Alteromonadales</taxon>
        <taxon>Ferrimonadaceae</taxon>
        <taxon>Ferrimonas</taxon>
    </lineage>
</organism>
<keyword evidence="4" id="KW-0276">Fatty acid metabolism</keyword>
<evidence type="ECO:0000313" key="6">
    <source>
        <dbReference type="Proteomes" id="UP000199527"/>
    </source>
</evidence>
<protein>
    <submittedName>
        <fullName evidence="5">Acyl carrier protein phosphodiesterase</fullName>
    </submittedName>
</protein>
<evidence type="ECO:0000256" key="1">
    <source>
        <dbReference type="ARBA" id="ARBA00022516"/>
    </source>
</evidence>
<reference evidence="6" key="1">
    <citation type="submission" date="2016-10" db="EMBL/GenBank/DDBJ databases">
        <authorList>
            <person name="Varghese N."/>
            <person name="Submissions S."/>
        </authorList>
    </citation>
    <scope>NUCLEOTIDE SEQUENCE [LARGE SCALE GENOMIC DNA]</scope>
    <source>
        <strain evidence="6">DSM 23317</strain>
    </source>
</reference>
<evidence type="ECO:0000256" key="2">
    <source>
        <dbReference type="ARBA" id="ARBA00022801"/>
    </source>
</evidence>
<evidence type="ECO:0000313" key="5">
    <source>
        <dbReference type="EMBL" id="SDJ02927.1"/>
    </source>
</evidence>
<dbReference type="PIRSF" id="PIRSF011489">
    <property type="entry name" value="DUF479"/>
    <property type="match status" value="1"/>
</dbReference>
<dbReference type="AlphaFoldDB" id="A0A1G8QDZ4"/>
<dbReference type="RefSeq" id="WP_090364181.1">
    <property type="nucleotide sequence ID" value="NZ_FNEM01000004.1"/>
</dbReference>
<gene>
    <name evidence="5" type="ORF">SAMN04488540_104268</name>
</gene>